<evidence type="ECO:0000256" key="8">
    <source>
        <dbReference type="ARBA" id="ARBA00023136"/>
    </source>
</evidence>
<keyword evidence="3" id="KW-1003">Cell membrane</keyword>
<keyword evidence="8 9" id="KW-0472">Membrane</keyword>
<evidence type="ECO:0000256" key="5">
    <source>
        <dbReference type="ARBA" id="ARBA00022683"/>
    </source>
</evidence>
<keyword evidence="10" id="KW-0808">Transferase</keyword>
<dbReference type="PANTHER" id="PTHR32502:SF8">
    <property type="entry name" value="N-ACETYLGALACTOSAMINE PERMEASE IIC COMPONENT 1"/>
    <property type="match status" value="1"/>
</dbReference>
<dbReference type="AlphaFoldDB" id="S2N849"/>
<dbReference type="InterPro" id="IPR050303">
    <property type="entry name" value="GatZ_KbaZ_carbometab"/>
</dbReference>
<evidence type="ECO:0000313" key="11">
    <source>
        <dbReference type="Proteomes" id="UP000014270"/>
    </source>
</evidence>
<feature type="transmembrane region" description="Helical" evidence="9">
    <location>
        <begin position="208"/>
        <end position="241"/>
    </location>
</feature>
<reference evidence="10 11" key="1">
    <citation type="journal article" date="2013" name="PLoS ONE">
        <title>Lactobacillus paracasei comparative genomics: towards species pan-genome definition and exploitation of diversity.</title>
        <authorList>
            <person name="Smokvina T."/>
            <person name="Wels M."/>
            <person name="Polka J."/>
            <person name="Chervaux C."/>
            <person name="Brisse S."/>
            <person name="Boekhorst J."/>
            <person name="van Hylckama Vlieg J.E."/>
            <person name="Siezen R.J."/>
        </authorList>
    </citation>
    <scope>NUCLEOTIDE SEQUENCE [LARGE SCALE GENOMIC DNA]</scope>
    <source>
        <strain evidence="10 11">Lpp225</strain>
    </source>
</reference>
<dbReference type="Pfam" id="PF03609">
    <property type="entry name" value="EII-Sor"/>
    <property type="match status" value="1"/>
</dbReference>
<accession>S2N849</accession>
<organism evidence="10 11">
    <name type="scientific">Lacticaseibacillus paracasei subsp. paracasei Lpp225</name>
    <dbReference type="NCBI Taxonomy" id="1256225"/>
    <lineage>
        <taxon>Bacteria</taxon>
        <taxon>Bacillati</taxon>
        <taxon>Bacillota</taxon>
        <taxon>Bacilli</taxon>
        <taxon>Lactobacillales</taxon>
        <taxon>Lactobacillaceae</taxon>
        <taxon>Lacticaseibacillus</taxon>
    </lineage>
</organism>
<comment type="subcellular location">
    <subcellularLocation>
        <location evidence="1">Cell membrane</location>
        <topology evidence="1">Multi-pass membrane protein</topology>
    </subcellularLocation>
</comment>
<dbReference type="GO" id="GO:0005886">
    <property type="term" value="C:plasma membrane"/>
    <property type="evidence" value="ECO:0007669"/>
    <property type="project" value="UniProtKB-SubCell"/>
</dbReference>
<dbReference type="GO" id="GO:0009401">
    <property type="term" value="P:phosphoenolpyruvate-dependent sugar phosphotransferase system"/>
    <property type="evidence" value="ECO:0007669"/>
    <property type="project" value="UniProtKB-KW"/>
</dbReference>
<evidence type="ECO:0000313" key="10">
    <source>
        <dbReference type="EMBL" id="EPC36939.1"/>
    </source>
</evidence>
<feature type="transmembrane region" description="Helical" evidence="9">
    <location>
        <begin position="142"/>
        <end position="163"/>
    </location>
</feature>
<evidence type="ECO:0000256" key="7">
    <source>
        <dbReference type="ARBA" id="ARBA00022989"/>
    </source>
</evidence>
<keyword evidence="6 9" id="KW-0812">Transmembrane</keyword>
<keyword evidence="7 9" id="KW-1133">Transmembrane helix</keyword>
<dbReference type="PANTHER" id="PTHR32502">
    <property type="entry name" value="N-ACETYLGALACTOSAMINE PERMEASE II COMPONENT-RELATED"/>
    <property type="match status" value="1"/>
</dbReference>
<dbReference type="PATRIC" id="fig|1256225.3.peg.2204"/>
<evidence type="ECO:0000256" key="3">
    <source>
        <dbReference type="ARBA" id="ARBA00022475"/>
    </source>
</evidence>
<gene>
    <name evidence="10" type="ORF">Lpp225_2131</name>
</gene>
<sequence length="266" mass="28300">MDKTLLCALVVAFFYWIKQVYFGYTLWELTAEVFPQCLAIGLIYGDVPKAMIIGAGISLMYLGINAPGGQLPADKYIATAIAVPLAMQTNMKAGVAIALAVPLAMIGAQLLNLKKVLQVGLVPIAERQADNGDISGLTRTALLYPMILGIPLFFLPVFVSVMFGSKVVTPIMNAIPDWLMHGLVISGGLLPAVGFSLTLMMIGKDKYIPYFILGFILVAVLKIPTIVAAVIAGCVATAILVMKQELHKENSDTAEKSINKGGASNG</sequence>
<dbReference type="Proteomes" id="UP000014270">
    <property type="component" value="Unassembled WGS sequence"/>
</dbReference>
<evidence type="ECO:0000256" key="1">
    <source>
        <dbReference type="ARBA" id="ARBA00004651"/>
    </source>
</evidence>
<dbReference type="EMBL" id="ANMM01000017">
    <property type="protein sequence ID" value="EPC36939.1"/>
    <property type="molecule type" value="Genomic_DNA"/>
</dbReference>
<evidence type="ECO:0000256" key="4">
    <source>
        <dbReference type="ARBA" id="ARBA00022597"/>
    </source>
</evidence>
<feature type="transmembrane region" description="Helical" evidence="9">
    <location>
        <begin position="183"/>
        <end position="202"/>
    </location>
</feature>
<evidence type="ECO:0000256" key="6">
    <source>
        <dbReference type="ARBA" id="ARBA00022692"/>
    </source>
</evidence>
<protein>
    <submittedName>
        <fullName evidence="10">PTS system, sorbose subfamily IIC component</fullName>
        <ecNumber evidence="10">2.7.1.69</ecNumber>
    </submittedName>
</protein>
<dbReference type="PROSITE" id="PS51106">
    <property type="entry name" value="PTS_EIIC_TYPE_4"/>
    <property type="match status" value="1"/>
</dbReference>
<dbReference type="InterPro" id="IPR004700">
    <property type="entry name" value="PTS_IIC_man"/>
</dbReference>
<dbReference type="EC" id="2.7.1.69" evidence="10"/>
<name>S2N849_LACPA</name>
<feature type="transmembrane region" description="Helical" evidence="9">
    <location>
        <begin position="38"/>
        <end position="62"/>
    </location>
</feature>
<evidence type="ECO:0000256" key="9">
    <source>
        <dbReference type="SAM" id="Phobius"/>
    </source>
</evidence>
<comment type="caution">
    <text evidence="10">The sequence shown here is derived from an EMBL/GenBank/DDBJ whole genome shotgun (WGS) entry which is preliminary data.</text>
</comment>
<keyword evidence="5" id="KW-0598">Phosphotransferase system</keyword>
<keyword evidence="2" id="KW-0813">Transport</keyword>
<dbReference type="GO" id="GO:0016740">
    <property type="term" value="F:transferase activity"/>
    <property type="evidence" value="ECO:0007669"/>
    <property type="project" value="UniProtKB-KW"/>
</dbReference>
<keyword evidence="4" id="KW-0762">Sugar transport</keyword>
<evidence type="ECO:0000256" key="2">
    <source>
        <dbReference type="ARBA" id="ARBA00022448"/>
    </source>
</evidence>
<proteinExistence type="predicted"/>